<dbReference type="PANTHER" id="PTHR24056:SF159">
    <property type="entry name" value="CYCLIN-DEPENDENT KINASE 15"/>
    <property type="match status" value="1"/>
</dbReference>
<dbReference type="OrthoDB" id="1732493at2759"/>
<dbReference type="PROSITE" id="PS00108">
    <property type="entry name" value="PROTEIN_KINASE_ST"/>
    <property type="match status" value="1"/>
</dbReference>
<dbReference type="GO" id="GO:0005524">
    <property type="term" value="F:ATP binding"/>
    <property type="evidence" value="ECO:0007669"/>
    <property type="project" value="UniProtKB-KW"/>
</dbReference>
<gene>
    <name evidence="13" type="primary">CDK15</name>
</gene>
<dbReference type="KEGG" id="pbi:103068158"/>
<evidence type="ECO:0000256" key="7">
    <source>
        <dbReference type="ARBA" id="ARBA00022777"/>
    </source>
</evidence>
<dbReference type="InterPro" id="IPR008271">
    <property type="entry name" value="Ser/Thr_kinase_AS"/>
</dbReference>
<dbReference type="RefSeq" id="XP_025023251.1">
    <property type="nucleotide sequence ID" value="XM_025167483.1"/>
</dbReference>
<accession>A0A9F5J1Z5</accession>
<comment type="catalytic activity">
    <reaction evidence="10">
        <text>L-seryl-[protein] + ATP = O-phospho-L-seryl-[protein] + ADP + H(+)</text>
        <dbReference type="Rhea" id="RHEA:17989"/>
        <dbReference type="Rhea" id="RHEA-COMP:9863"/>
        <dbReference type="Rhea" id="RHEA-COMP:11604"/>
        <dbReference type="ChEBI" id="CHEBI:15378"/>
        <dbReference type="ChEBI" id="CHEBI:29999"/>
        <dbReference type="ChEBI" id="CHEBI:30616"/>
        <dbReference type="ChEBI" id="CHEBI:83421"/>
        <dbReference type="ChEBI" id="CHEBI:456216"/>
        <dbReference type="EC" id="2.7.11.24"/>
    </reaction>
</comment>
<evidence type="ECO:0000256" key="3">
    <source>
        <dbReference type="ARBA" id="ARBA00012411"/>
    </source>
</evidence>
<dbReference type="FunFam" id="1.10.510.10:FF:000624">
    <property type="entry name" value="Mitogen-activated protein kinase"/>
    <property type="match status" value="1"/>
</dbReference>
<evidence type="ECO:0000256" key="8">
    <source>
        <dbReference type="ARBA" id="ARBA00022840"/>
    </source>
</evidence>
<dbReference type="GO" id="GO:0005634">
    <property type="term" value="C:nucleus"/>
    <property type="evidence" value="ECO:0007669"/>
    <property type="project" value="TreeGrafter"/>
</dbReference>
<evidence type="ECO:0000256" key="2">
    <source>
        <dbReference type="ARBA" id="ARBA00008832"/>
    </source>
</evidence>
<dbReference type="GO" id="GO:0030332">
    <property type="term" value="F:cyclin binding"/>
    <property type="evidence" value="ECO:0007669"/>
    <property type="project" value="TreeGrafter"/>
</dbReference>
<dbReference type="GO" id="GO:0004707">
    <property type="term" value="F:MAP kinase activity"/>
    <property type="evidence" value="ECO:0007669"/>
    <property type="project" value="UniProtKB-EC"/>
</dbReference>
<evidence type="ECO:0000256" key="6">
    <source>
        <dbReference type="ARBA" id="ARBA00022741"/>
    </source>
</evidence>
<dbReference type="Proteomes" id="UP000695026">
    <property type="component" value="Unplaced"/>
</dbReference>
<dbReference type="GeneID" id="103068158"/>
<evidence type="ECO:0000313" key="13">
    <source>
        <dbReference type="RefSeq" id="XP_025023251.1"/>
    </source>
</evidence>
<feature type="domain" description="Protein kinase" evidence="11">
    <location>
        <begin position="54"/>
        <end position="318"/>
    </location>
</feature>
<keyword evidence="12" id="KW-1185">Reference proteome</keyword>
<keyword evidence="7 13" id="KW-0418">Kinase</keyword>
<comment type="similarity">
    <text evidence="1">Belongs to the protein kinase superfamily. CMGC Ser/Thr protein kinase family. CDC2/CDKX subfamily.</text>
</comment>
<name>A0A9F5J1Z5_PYTBI</name>
<dbReference type="InterPro" id="IPR011009">
    <property type="entry name" value="Kinase-like_dom_sf"/>
</dbReference>
<evidence type="ECO:0000256" key="9">
    <source>
        <dbReference type="ARBA" id="ARBA00047592"/>
    </source>
</evidence>
<protein>
    <recommendedName>
        <fullName evidence="3">mitogen-activated protein kinase</fullName>
        <ecNumber evidence="3">2.7.11.24</ecNumber>
    </recommendedName>
</protein>
<evidence type="ECO:0000256" key="5">
    <source>
        <dbReference type="ARBA" id="ARBA00022679"/>
    </source>
</evidence>
<evidence type="ECO:0000256" key="1">
    <source>
        <dbReference type="ARBA" id="ARBA00006485"/>
    </source>
</evidence>
<dbReference type="AlphaFoldDB" id="A0A9F5J1Z5"/>
<sequence length="366" mass="41135">MGGILCGNFSSSRCLCRRYEEKEDSSQQNNIQPKGEDCILKPRKSLPFGNVSSYLHLETLSEGPHSVVCKGISRIYSQLVVLKVISLKTEEGIPFTAIREVSLLKSLKHANIVLLHDIIQTKESLTLVFEYMHTDLSQYMSQHPGGLHPHNVMLFMFQLLRGLAHIHKCHILHRDLKPQNLLLNCYGELKLADFGLARAKSLPNQTCSAEVVALGYRPPDVLLGATAYSSDVDIWSAGCIFVEMLHGQPLFPDVCSIFDQLENIWVVNRFLGSWPRGLQMICDRLTKVPEAEDLAARMLKVCPQNRISAQEALCHHFFSPLPSQLGQLSNAQSIFTVPGVTLRQEMCDLFFSSQKGHQENSSSKFW</sequence>
<dbReference type="SUPFAM" id="SSF56112">
    <property type="entry name" value="Protein kinase-like (PK-like)"/>
    <property type="match status" value="1"/>
</dbReference>
<dbReference type="InterPro" id="IPR050108">
    <property type="entry name" value="CDK"/>
</dbReference>
<dbReference type="EC" id="2.7.11.24" evidence="3"/>
<dbReference type="GO" id="GO:0005829">
    <property type="term" value="C:cytosol"/>
    <property type="evidence" value="ECO:0007669"/>
    <property type="project" value="TreeGrafter"/>
</dbReference>
<organism evidence="12 13">
    <name type="scientific">Python bivittatus</name>
    <name type="common">Burmese python</name>
    <name type="synonym">Python molurus bivittatus</name>
    <dbReference type="NCBI Taxonomy" id="176946"/>
    <lineage>
        <taxon>Eukaryota</taxon>
        <taxon>Metazoa</taxon>
        <taxon>Chordata</taxon>
        <taxon>Craniata</taxon>
        <taxon>Vertebrata</taxon>
        <taxon>Euteleostomi</taxon>
        <taxon>Lepidosauria</taxon>
        <taxon>Squamata</taxon>
        <taxon>Bifurcata</taxon>
        <taxon>Unidentata</taxon>
        <taxon>Episquamata</taxon>
        <taxon>Toxicofera</taxon>
        <taxon>Serpentes</taxon>
        <taxon>Henophidia</taxon>
        <taxon>Pythonidae</taxon>
        <taxon>Python</taxon>
    </lineage>
</organism>
<dbReference type="OMA" id="NPEWFLM"/>
<comment type="catalytic activity">
    <reaction evidence="9">
        <text>L-threonyl-[protein] + ATP = O-phospho-L-threonyl-[protein] + ADP + H(+)</text>
        <dbReference type="Rhea" id="RHEA:46608"/>
        <dbReference type="Rhea" id="RHEA-COMP:11060"/>
        <dbReference type="Rhea" id="RHEA-COMP:11605"/>
        <dbReference type="ChEBI" id="CHEBI:15378"/>
        <dbReference type="ChEBI" id="CHEBI:30013"/>
        <dbReference type="ChEBI" id="CHEBI:30616"/>
        <dbReference type="ChEBI" id="CHEBI:61977"/>
        <dbReference type="ChEBI" id="CHEBI:456216"/>
        <dbReference type="EC" id="2.7.11.24"/>
    </reaction>
</comment>
<comment type="similarity">
    <text evidence="2">Belongs to the protein kinase superfamily. CMGC Ser/Thr protein kinase family. MAP kinase subfamily.</text>
</comment>
<reference evidence="13" key="1">
    <citation type="submission" date="2025-08" db="UniProtKB">
        <authorList>
            <consortium name="RefSeq"/>
        </authorList>
    </citation>
    <scope>IDENTIFICATION</scope>
    <source>
        <tissue evidence="13">Liver</tissue>
    </source>
</reference>
<keyword evidence="6" id="KW-0547">Nucleotide-binding</keyword>
<keyword evidence="4" id="KW-0723">Serine/threonine-protein kinase</keyword>
<evidence type="ECO:0000256" key="10">
    <source>
        <dbReference type="ARBA" id="ARBA00048312"/>
    </source>
</evidence>
<keyword evidence="8" id="KW-0067">ATP-binding</keyword>
<dbReference type="GO" id="GO:0004693">
    <property type="term" value="F:cyclin-dependent protein serine/threonine kinase activity"/>
    <property type="evidence" value="ECO:0007669"/>
    <property type="project" value="TreeGrafter"/>
</dbReference>
<dbReference type="SMART" id="SM00220">
    <property type="entry name" value="S_TKc"/>
    <property type="match status" value="1"/>
</dbReference>
<dbReference type="PANTHER" id="PTHR24056">
    <property type="entry name" value="CELL DIVISION PROTEIN KINASE"/>
    <property type="match status" value="1"/>
</dbReference>
<proteinExistence type="inferred from homology"/>
<dbReference type="Gene3D" id="1.10.510.10">
    <property type="entry name" value="Transferase(Phosphotransferase) domain 1"/>
    <property type="match status" value="1"/>
</dbReference>
<dbReference type="Gene3D" id="3.30.200.20">
    <property type="entry name" value="Phosphorylase Kinase, domain 1"/>
    <property type="match status" value="1"/>
</dbReference>
<dbReference type="Pfam" id="PF00069">
    <property type="entry name" value="Pkinase"/>
    <property type="match status" value="1"/>
</dbReference>
<evidence type="ECO:0000313" key="12">
    <source>
        <dbReference type="Proteomes" id="UP000695026"/>
    </source>
</evidence>
<dbReference type="CTD" id="65061"/>
<dbReference type="PROSITE" id="PS50011">
    <property type="entry name" value="PROTEIN_KINASE_DOM"/>
    <property type="match status" value="1"/>
</dbReference>
<dbReference type="InterPro" id="IPR000719">
    <property type="entry name" value="Prot_kinase_dom"/>
</dbReference>
<evidence type="ECO:0000256" key="4">
    <source>
        <dbReference type="ARBA" id="ARBA00022527"/>
    </source>
</evidence>
<keyword evidence="5" id="KW-0808">Transferase</keyword>
<evidence type="ECO:0000259" key="11">
    <source>
        <dbReference type="PROSITE" id="PS50011"/>
    </source>
</evidence>